<dbReference type="InterPro" id="IPR036390">
    <property type="entry name" value="WH_DNA-bd_sf"/>
</dbReference>
<dbReference type="SUPFAM" id="SSF46785">
    <property type="entry name" value="Winged helix' DNA-binding domain"/>
    <property type="match status" value="1"/>
</dbReference>
<dbReference type="SUPFAM" id="SSF100950">
    <property type="entry name" value="NagB/RpiA/CoA transferase-like"/>
    <property type="match status" value="1"/>
</dbReference>
<organism evidence="5 6">
    <name type="scientific">Copranaerobaculum intestinale</name>
    <dbReference type="NCBI Taxonomy" id="2692629"/>
    <lineage>
        <taxon>Bacteria</taxon>
        <taxon>Bacillati</taxon>
        <taxon>Bacillota</taxon>
        <taxon>Erysipelotrichia</taxon>
        <taxon>Erysipelotrichales</taxon>
        <taxon>Erysipelotrichaceae</taxon>
        <taxon>Copranaerobaculum</taxon>
    </lineage>
</organism>
<dbReference type="SMART" id="SM00420">
    <property type="entry name" value="HTH_DEOR"/>
    <property type="match status" value="1"/>
</dbReference>
<proteinExistence type="predicted"/>
<dbReference type="EMBL" id="WUUQ01000006">
    <property type="protein sequence ID" value="MXQ74385.1"/>
    <property type="molecule type" value="Genomic_DNA"/>
</dbReference>
<dbReference type="RefSeq" id="WP_160625762.1">
    <property type="nucleotide sequence ID" value="NZ_WUUQ01000006.1"/>
</dbReference>
<dbReference type="PRINTS" id="PR00037">
    <property type="entry name" value="HTHLACR"/>
</dbReference>
<dbReference type="PANTHER" id="PTHR30363">
    <property type="entry name" value="HTH-TYPE TRANSCRIPTIONAL REGULATOR SRLR-RELATED"/>
    <property type="match status" value="1"/>
</dbReference>
<dbReference type="Gene3D" id="1.10.10.10">
    <property type="entry name" value="Winged helix-like DNA-binding domain superfamily/Winged helix DNA-binding domain"/>
    <property type="match status" value="1"/>
</dbReference>
<feature type="domain" description="HTH deoR-type" evidence="4">
    <location>
        <begin position="3"/>
        <end position="58"/>
    </location>
</feature>
<protein>
    <submittedName>
        <fullName evidence="5">DeoR family transcriptional regulator</fullName>
    </submittedName>
</protein>
<dbReference type="PROSITE" id="PS51000">
    <property type="entry name" value="HTH_DEOR_2"/>
    <property type="match status" value="1"/>
</dbReference>
<dbReference type="AlphaFoldDB" id="A0A6N8UA78"/>
<sequence>MQAAQRRMEIFDDLQRNKTVEVNALANHYKVTPMTIRRDLAIFQKQGLVTTTYGGAYLNQGAAVEPNFALKSSQMKEGKQLIARRAASLVNEGETVIIDCGSTAYELAKYIAHMNITVITNSLPVMNILKDHESIKLIMAPGQYNHVSAGALSTYTLSFYQELHADKVFMSTQGFDERIGLSVPDMEDAAVKKAILQAAREKILLADMSKYKREYLAVHAQLEDFSIIVNDGKFPIDVQQRLEAKNIRVYTVDPDHDMIGLSSR</sequence>
<keyword evidence="3" id="KW-0804">Transcription</keyword>
<evidence type="ECO:0000256" key="2">
    <source>
        <dbReference type="ARBA" id="ARBA00023125"/>
    </source>
</evidence>
<evidence type="ECO:0000313" key="6">
    <source>
        <dbReference type="Proteomes" id="UP000434036"/>
    </source>
</evidence>
<dbReference type="SMART" id="SM01134">
    <property type="entry name" value="DeoRC"/>
    <property type="match status" value="1"/>
</dbReference>
<gene>
    <name evidence="5" type="ORF">GSF08_10660</name>
</gene>
<dbReference type="PANTHER" id="PTHR30363:SF44">
    <property type="entry name" value="AGA OPERON TRANSCRIPTIONAL REPRESSOR-RELATED"/>
    <property type="match status" value="1"/>
</dbReference>
<dbReference type="InterPro" id="IPR036388">
    <property type="entry name" value="WH-like_DNA-bd_sf"/>
</dbReference>
<evidence type="ECO:0000259" key="4">
    <source>
        <dbReference type="PROSITE" id="PS51000"/>
    </source>
</evidence>
<keyword evidence="2" id="KW-0238">DNA-binding</keyword>
<dbReference type="InterPro" id="IPR050313">
    <property type="entry name" value="Carb_Metab_HTH_regulators"/>
</dbReference>
<evidence type="ECO:0000256" key="1">
    <source>
        <dbReference type="ARBA" id="ARBA00023015"/>
    </source>
</evidence>
<dbReference type="Pfam" id="PF08220">
    <property type="entry name" value="HTH_DeoR"/>
    <property type="match status" value="1"/>
</dbReference>
<reference evidence="5 6" key="1">
    <citation type="submission" date="2019-12" db="EMBL/GenBank/DDBJ databases">
        <authorList>
            <person name="Yang R."/>
        </authorList>
    </citation>
    <scope>NUCLEOTIDE SEQUENCE [LARGE SCALE GENOMIC DNA]</scope>
    <source>
        <strain evidence="5 6">DONG20-135</strain>
    </source>
</reference>
<name>A0A6N8UA78_9FIRM</name>
<dbReference type="PROSITE" id="PS00894">
    <property type="entry name" value="HTH_DEOR_1"/>
    <property type="match status" value="1"/>
</dbReference>
<dbReference type="InterPro" id="IPR037171">
    <property type="entry name" value="NagB/RpiA_transferase-like"/>
</dbReference>
<accession>A0A6N8UA78</accession>
<dbReference type="InterPro" id="IPR018356">
    <property type="entry name" value="Tscrpt_reg_HTH_DeoR_CS"/>
</dbReference>
<dbReference type="InterPro" id="IPR001034">
    <property type="entry name" value="DeoR_HTH"/>
</dbReference>
<dbReference type="GO" id="GO:0003700">
    <property type="term" value="F:DNA-binding transcription factor activity"/>
    <property type="evidence" value="ECO:0007669"/>
    <property type="project" value="InterPro"/>
</dbReference>
<dbReference type="GO" id="GO:0003677">
    <property type="term" value="F:DNA binding"/>
    <property type="evidence" value="ECO:0007669"/>
    <property type="project" value="UniProtKB-KW"/>
</dbReference>
<reference evidence="5 6" key="2">
    <citation type="submission" date="2020-01" db="EMBL/GenBank/DDBJ databases">
        <title>Clostridiaceae sp. nov. isolated from the gut of human by culturomics.</title>
        <authorList>
            <person name="Chang Y."/>
        </authorList>
    </citation>
    <scope>NUCLEOTIDE SEQUENCE [LARGE SCALE GENOMIC DNA]</scope>
    <source>
        <strain evidence="5 6">DONG20-135</strain>
    </source>
</reference>
<evidence type="ECO:0000313" key="5">
    <source>
        <dbReference type="EMBL" id="MXQ74385.1"/>
    </source>
</evidence>
<dbReference type="Proteomes" id="UP000434036">
    <property type="component" value="Unassembled WGS sequence"/>
</dbReference>
<dbReference type="Gene3D" id="3.40.50.1360">
    <property type="match status" value="1"/>
</dbReference>
<evidence type="ECO:0000256" key="3">
    <source>
        <dbReference type="ARBA" id="ARBA00023163"/>
    </source>
</evidence>
<comment type="caution">
    <text evidence="5">The sequence shown here is derived from an EMBL/GenBank/DDBJ whole genome shotgun (WGS) entry which is preliminary data.</text>
</comment>
<dbReference type="InterPro" id="IPR014036">
    <property type="entry name" value="DeoR-like_C"/>
</dbReference>
<keyword evidence="1" id="KW-0805">Transcription regulation</keyword>
<keyword evidence="6" id="KW-1185">Reference proteome</keyword>
<dbReference type="Pfam" id="PF00455">
    <property type="entry name" value="DeoRC"/>
    <property type="match status" value="1"/>
</dbReference>